<organism evidence="1 2">
    <name type="scientific">Bacillus cereus</name>
    <dbReference type="NCBI Taxonomy" id="1396"/>
    <lineage>
        <taxon>Bacteria</taxon>
        <taxon>Bacillati</taxon>
        <taxon>Bacillota</taxon>
        <taxon>Bacilli</taxon>
        <taxon>Bacillales</taxon>
        <taxon>Bacillaceae</taxon>
        <taxon>Bacillus</taxon>
        <taxon>Bacillus cereus group</taxon>
    </lineage>
</organism>
<evidence type="ECO:0000313" key="2">
    <source>
        <dbReference type="Proteomes" id="UP000186535"/>
    </source>
</evidence>
<sequence>MDLSVSDRPRYLLYSNEIIIEGESVSEGILSKVLSVENLELYLNGEMNFNEMFKRLGINREKIKKENLFISDVEDRLEYLKNREMPMLNNGQRIVMKALLKSDCINFSLHNGNSVDKYYLLTLLSVIEWSPYFFSEGGWGNDDTVLAIAIDHDFLSSDIEIILPIKEVEELIYKLDKANQLCDPNAKKWIVQSKQHYEKKDNEIEEKLKFFGVDKVKLVSNEC</sequence>
<dbReference type="AlphaFoldDB" id="A0A1Q4L4J0"/>
<gene>
    <name evidence="1" type="ORF">BJR07_29105</name>
</gene>
<protein>
    <submittedName>
        <fullName evidence="1">Uncharacterized protein</fullName>
    </submittedName>
</protein>
<evidence type="ECO:0000313" key="1">
    <source>
        <dbReference type="EMBL" id="OKA32061.1"/>
    </source>
</evidence>
<dbReference type="Proteomes" id="UP000186535">
    <property type="component" value="Unassembled WGS sequence"/>
</dbReference>
<proteinExistence type="predicted"/>
<name>A0A1Q4L4J0_BACCE</name>
<dbReference type="EMBL" id="MPON01000025">
    <property type="protein sequence ID" value="OKA32061.1"/>
    <property type="molecule type" value="Genomic_DNA"/>
</dbReference>
<comment type="caution">
    <text evidence="1">The sequence shown here is derived from an EMBL/GenBank/DDBJ whole genome shotgun (WGS) entry which is preliminary data.</text>
</comment>
<accession>A0A1Q4L4J0</accession>
<reference evidence="1 2" key="1">
    <citation type="submission" date="2016-11" db="EMBL/GenBank/DDBJ databases">
        <title>Identification of Bacillus cereus isolated from egg-white.</title>
        <authorList>
            <person name="Soni A."/>
            <person name="Oey I."/>
            <person name="Silcock P."/>
            <person name="Bremer P."/>
        </authorList>
    </citation>
    <scope>NUCLEOTIDE SEQUENCE [LARGE SCALE GENOMIC DNA]</scope>
    <source>
        <strain evidence="1 2">NZAS03</strain>
    </source>
</reference>